<feature type="non-terminal residue" evidence="2">
    <location>
        <position position="296"/>
    </location>
</feature>
<comment type="caution">
    <text evidence="2">The sequence shown here is derived from an EMBL/GenBank/DDBJ whole genome shotgun (WGS) entry which is preliminary data.</text>
</comment>
<dbReference type="Gene3D" id="3.40.50.2000">
    <property type="entry name" value="Glycogen Phosphorylase B"/>
    <property type="match status" value="2"/>
</dbReference>
<accession>A0A1E3X2J4</accession>
<proteinExistence type="predicted"/>
<dbReference type="EMBL" id="MAYW01000371">
    <property type="protein sequence ID" value="ODS29789.1"/>
    <property type="molecule type" value="Genomic_DNA"/>
</dbReference>
<dbReference type="Proteomes" id="UP000094056">
    <property type="component" value="Unassembled WGS sequence"/>
</dbReference>
<evidence type="ECO:0000259" key="1">
    <source>
        <dbReference type="Pfam" id="PF13439"/>
    </source>
</evidence>
<dbReference type="CDD" id="cd03801">
    <property type="entry name" value="GT4_PimA-like"/>
    <property type="match status" value="1"/>
</dbReference>
<dbReference type="InterPro" id="IPR050194">
    <property type="entry name" value="Glycosyltransferase_grp1"/>
</dbReference>
<feature type="domain" description="Glycosyltransferase subfamily 4-like N-terminal" evidence="1">
    <location>
        <begin position="14"/>
        <end position="166"/>
    </location>
</feature>
<sequence>MRVLSIGRWPPPHGGVSVHIERLHRYLKLNHVHSVVVNQSVRNNAADYSDKNVINLMGTKFQKFKQLRAFLAHYDADIVHFHTSLFRDFIPGGFFLVSKIKNAQKVVTIHSGGFVSYYHSTNPIWKLLARRMLGKFDHIIALNENQASFYKKEVGVDTNSISLIPSFLSPIDNFHEKLDDKLNEAIQDLKLRADYVLLISGRVFDFYGFDLLIESADEIMRKESKKIGIIFVFYTAQDDEYRQQLEKKITAYKHVLILEDLTPETFFQVMKQSDVYVRPTTVDSYGVTVPEALSNS</sequence>
<name>A0A1E3X2J4_9BACT</name>
<evidence type="ECO:0000313" key="2">
    <source>
        <dbReference type="EMBL" id="ODS29789.1"/>
    </source>
</evidence>
<dbReference type="PANTHER" id="PTHR45947:SF3">
    <property type="entry name" value="SULFOQUINOVOSYL TRANSFERASE SQD2"/>
    <property type="match status" value="1"/>
</dbReference>
<organism evidence="2 3">
    <name type="scientific">Candidatus Scalindua rubra</name>
    <dbReference type="NCBI Taxonomy" id="1872076"/>
    <lineage>
        <taxon>Bacteria</taxon>
        <taxon>Pseudomonadati</taxon>
        <taxon>Planctomycetota</taxon>
        <taxon>Candidatus Brocadiia</taxon>
        <taxon>Candidatus Brocadiales</taxon>
        <taxon>Candidatus Scalinduaceae</taxon>
        <taxon>Candidatus Scalindua</taxon>
    </lineage>
</organism>
<dbReference type="SUPFAM" id="SSF53756">
    <property type="entry name" value="UDP-Glycosyltransferase/glycogen phosphorylase"/>
    <property type="match status" value="1"/>
</dbReference>
<gene>
    <name evidence="2" type="ORF">SCARUB_05107</name>
</gene>
<dbReference type="Pfam" id="PF13439">
    <property type="entry name" value="Glyco_transf_4"/>
    <property type="match status" value="1"/>
</dbReference>
<reference evidence="2 3" key="1">
    <citation type="submission" date="2016-07" db="EMBL/GenBank/DDBJ databases">
        <title>Draft genome of Scalindua rubra, obtained from a brine-seawater interface in the Red Sea, sheds light on salt adaptation in anammox bacteria.</title>
        <authorList>
            <person name="Speth D.R."/>
            <person name="Lagkouvardos I."/>
            <person name="Wang Y."/>
            <person name="Qian P.-Y."/>
            <person name="Dutilh B.E."/>
            <person name="Jetten M.S."/>
        </authorList>
    </citation>
    <scope>NUCLEOTIDE SEQUENCE [LARGE SCALE GENOMIC DNA]</scope>
    <source>
        <strain evidence="2">BSI-1</strain>
    </source>
</reference>
<dbReference type="AlphaFoldDB" id="A0A1E3X2J4"/>
<dbReference type="GO" id="GO:0016757">
    <property type="term" value="F:glycosyltransferase activity"/>
    <property type="evidence" value="ECO:0007669"/>
    <property type="project" value="UniProtKB-ARBA"/>
</dbReference>
<dbReference type="PANTHER" id="PTHR45947">
    <property type="entry name" value="SULFOQUINOVOSYL TRANSFERASE SQD2"/>
    <property type="match status" value="1"/>
</dbReference>
<protein>
    <recommendedName>
        <fullName evidence="1">Glycosyltransferase subfamily 4-like N-terminal domain-containing protein</fullName>
    </recommendedName>
</protein>
<dbReference type="InterPro" id="IPR028098">
    <property type="entry name" value="Glyco_trans_4-like_N"/>
</dbReference>
<evidence type="ECO:0000313" key="3">
    <source>
        <dbReference type="Proteomes" id="UP000094056"/>
    </source>
</evidence>